<evidence type="ECO:0000259" key="1">
    <source>
        <dbReference type="SMART" id="SM00343"/>
    </source>
</evidence>
<dbReference type="GO" id="GO:0003676">
    <property type="term" value="F:nucleic acid binding"/>
    <property type="evidence" value="ECO:0007669"/>
    <property type="project" value="InterPro"/>
</dbReference>
<feature type="domain" description="CCHC-type" evidence="1">
    <location>
        <begin position="80"/>
        <end position="96"/>
    </location>
</feature>
<keyword evidence="3" id="KW-1185">Reference proteome</keyword>
<feature type="domain" description="CCHC-type" evidence="1">
    <location>
        <begin position="100"/>
        <end position="116"/>
    </location>
</feature>
<dbReference type="InterPro" id="IPR036875">
    <property type="entry name" value="Znf_CCHC_sf"/>
</dbReference>
<protein>
    <recommendedName>
        <fullName evidence="1">CCHC-type domain-containing protein</fullName>
    </recommendedName>
</protein>
<dbReference type="Gene3D" id="4.10.60.10">
    <property type="entry name" value="Zinc finger, CCHC-type"/>
    <property type="match status" value="1"/>
</dbReference>
<reference evidence="2" key="1">
    <citation type="submission" date="2020-01" db="EMBL/GenBank/DDBJ databases">
        <authorList>
            <person name="Mishra B."/>
        </authorList>
    </citation>
    <scope>NUCLEOTIDE SEQUENCE [LARGE SCALE GENOMIC DNA]</scope>
</reference>
<evidence type="ECO:0000313" key="2">
    <source>
        <dbReference type="EMBL" id="CAA7026591.1"/>
    </source>
</evidence>
<accession>A0A6D2IIX8</accession>
<dbReference type="OrthoDB" id="1939300at2759"/>
<organism evidence="2 3">
    <name type="scientific">Microthlaspi erraticum</name>
    <dbReference type="NCBI Taxonomy" id="1685480"/>
    <lineage>
        <taxon>Eukaryota</taxon>
        <taxon>Viridiplantae</taxon>
        <taxon>Streptophyta</taxon>
        <taxon>Embryophyta</taxon>
        <taxon>Tracheophyta</taxon>
        <taxon>Spermatophyta</taxon>
        <taxon>Magnoliopsida</taxon>
        <taxon>eudicotyledons</taxon>
        <taxon>Gunneridae</taxon>
        <taxon>Pentapetalae</taxon>
        <taxon>rosids</taxon>
        <taxon>malvids</taxon>
        <taxon>Brassicales</taxon>
        <taxon>Brassicaceae</taxon>
        <taxon>Coluteocarpeae</taxon>
        <taxon>Microthlaspi</taxon>
    </lineage>
</organism>
<dbReference type="SMART" id="SM00343">
    <property type="entry name" value="ZnF_C2HC"/>
    <property type="match status" value="2"/>
</dbReference>
<dbReference type="GO" id="GO:0008270">
    <property type="term" value="F:zinc ion binding"/>
    <property type="evidence" value="ECO:0007669"/>
    <property type="project" value="InterPro"/>
</dbReference>
<dbReference type="EMBL" id="CACVBM020001052">
    <property type="protein sequence ID" value="CAA7026591.1"/>
    <property type="molecule type" value="Genomic_DNA"/>
</dbReference>
<sequence>MVYKDCNFIFTIDVNDDGLGSAVGEAKALHPSTANKTNLEVAKVLTLIDPRKPWPEAVNVQFDSGDIMRILVSSPWMPPVCSFCKEIGHSVRRCASALVSCTSCKSTAHSTANCTRVKPVEILI</sequence>
<name>A0A6D2IIX8_9BRAS</name>
<dbReference type="PANTHER" id="PTHR31286">
    <property type="entry name" value="GLYCINE-RICH CELL WALL STRUCTURAL PROTEIN 1.8-LIKE"/>
    <property type="match status" value="1"/>
</dbReference>
<dbReference type="Proteomes" id="UP000467841">
    <property type="component" value="Unassembled WGS sequence"/>
</dbReference>
<dbReference type="InterPro" id="IPR040256">
    <property type="entry name" value="At4g02000-like"/>
</dbReference>
<dbReference type="PANTHER" id="PTHR31286:SF55">
    <property type="entry name" value="DUF4283 DOMAIN-CONTAINING PROTEIN"/>
    <property type="match status" value="1"/>
</dbReference>
<dbReference type="SUPFAM" id="SSF57756">
    <property type="entry name" value="Retrovirus zinc finger-like domains"/>
    <property type="match status" value="1"/>
</dbReference>
<dbReference type="InterPro" id="IPR001878">
    <property type="entry name" value="Znf_CCHC"/>
</dbReference>
<comment type="caution">
    <text evidence="2">The sequence shown here is derived from an EMBL/GenBank/DDBJ whole genome shotgun (WGS) entry which is preliminary data.</text>
</comment>
<proteinExistence type="predicted"/>
<gene>
    <name evidence="2" type="ORF">MERR_LOCUS13826</name>
</gene>
<dbReference type="AlphaFoldDB" id="A0A6D2IIX8"/>
<evidence type="ECO:0000313" key="3">
    <source>
        <dbReference type="Proteomes" id="UP000467841"/>
    </source>
</evidence>